<dbReference type="EMBL" id="SDPO01000004">
    <property type="protein sequence ID" value="RXZ46606.1"/>
    <property type="molecule type" value="Genomic_DNA"/>
</dbReference>
<dbReference type="SUPFAM" id="SSF52402">
    <property type="entry name" value="Adenine nucleotide alpha hydrolases-like"/>
    <property type="match status" value="1"/>
</dbReference>
<dbReference type="RefSeq" id="WP_129232361.1">
    <property type="nucleotide sequence ID" value="NZ_SDPO01000004.1"/>
</dbReference>
<dbReference type="OrthoDB" id="3213322at2"/>
<dbReference type="InterPro" id="IPR014729">
    <property type="entry name" value="Rossmann-like_a/b/a_fold"/>
</dbReference>
<dbReference type="CDD" id="cd00293">
    <property type="entry name" value="USP-like"/>
    <property type="match status" value="1"/>
</dbReference>
<organism evidence="2 3">
    <name type="scientific">Agromyces fucosus</name>
    <dbReference type="NCBI Taxonomy" id="41985"/>
    <lineage>
        <taxon>Bacteria</taxon>
        <taxon>Bacillati</taxon>
        <taxon>Actinomycetota</taxon>
        <taxon>Actinomycetes</taxon>
        <taxon>Micrococcales</taxon>
        <taxon>Microbacteriaceae</taxon>
        <taxon>Agromyces</taxon>
    </lineage>
</organism>
<reference evidence="2 3" key="1">
    <citation type="submission" date="2019-01" db="EMBL/GenBank/DDBJ databases">
        <authorList>
            <person name="Li J."/>
        </authorList>
    </citation>
    <scope>NUCLEOTIDE SEQUENCE [LARGE SCALE GENOMIC DNA]</scope>
    <source>
        <strain evidence="2 3">CCUG 35506</strain>
    </source>
</reference>
<protein>
    <submittedName>
        <fullName evidence="2">Universal stress protein</fullName>
    </submittedName>
</protein>
<dbReference type="Proteomes" id="UP000292935">
    <property type="component" value="Unassembled WGS sequence"/>
</dbReference>
<accession>A0A4Q2JJ80</accession>
<keyword evidence="3" id="KW-1185">Reference proteome</keyword>
<dbReference type="Gene3D" id="3.40.50.620">
    <property type="entry name" value="HUPs"/>
    <property type="match status" value="1"/>
</dbReference>
<name>A0A4Q2JJ80_9MICO</name>
<evidence type="ECO:0000259" key="1">
    <source>
        <dbReference type="Pfam" id="PF00582"/>
    </source>
</evidence>
<gene>
    <name evidence="2" type="ORF">ESP57_17160</name>
</gene>
<evidence type="ECO:0000313" key="3">
    <source>
        <dbReference type="Proteomes" id="UP000292935"/>
    </source>
</evidence>
<proteinExistence type="predicted"/>
<sequence length="163" mass="17433">MSESETHLDDGPIVVGVKPGIPLRIIETAERTAASFGCEVVFAYVELNSALVELDDTELRTRESLDPKMDDEMAGVAAEVGDMLEGALAGSEVSWSFRVLAGDPASALSRLAADLSSRMLVVGTRRHGGLHRVEEFFAGSVAKSLAMGQDRPVLLVPLSRIDH</sequence>
<dbReference type="InterPro" id="IPR006016">
    <property type="entry name" value="UspA"/>
</dbReference>
<dbReference type="AlphaFoldDB" id="A0A4Q2JJ80"/>
<dbReference type="Pfam" id="PF00582">
    <property type="entry name" value="Usp"/>
    <property type="match status" value="1"/>
</dbReference>
<evidence type="ECO:0000313" key="2">
    <source>
        <dbReference type="EMBL" id="RXZ46606.1"/>
    </source>
</evidence>
<feature type="domain" description="UspA" evidence="1">
    <location>
        <begin position="13"/>
        <end position="157"/>
    </location>
</feature>
<comment type="caution">
    <text evidence="2">The sequence shown here is derived from an EMBL/GenBank/DDBJ whole genome shotgun (WGS) entry which is preliminary data.</text>
</comment>